<dbReference type="InterPro" id="IPR000700">
    <property type="entry name" value="PAS-assoc_C"/>
</dbReference>
<keyword evidence="6" id="KW-0902">Two-component regulatory system</keyword>
<keyword evidence="5 10" id="KW-0418">Kinase</keyword>
<dbReference type="Pfam" id="PF13426">
    <property type="entry name" value="PAS_9"/>
    <property type="match status" value="1"/>
</dbReference>
<dbReference type="InterPro" id="IPR036097">
    <property type="entry name" value="HisK_dim/P_sf"/>
</dbReference>
<feature type="domain" description="PAS" evidence="8">
    <location>
        <begin position="38"/>
        <end position="108"/>
    </location>
</feature>
<dbReference type="PANTHER" id="PTHR43304">
    <property type="entry name" value="PHYTOCHROME-LIKE PROTEIN CPH1"/>
    <property type="match status" value="1"/>
</dbReference>
<dbReference type="eggNOG" id="COG2205">
    <property type="taxonomic scope" value="Bacteria"/>
</dbReference>
<dbReference type="FunFam" id="3.30.565.10:FF:000006">
    <property type="entry name" value="Sensor histidine kinase WalK"/>
    <property type="match status" value="1"/>
</dbReference>
<dbReference type="SUPFAM" id="SSF55785">
    <property type="entry name" value="PYP-like sensor domain (PAS domain)"/>
    <property type="match status" value="3"/>
</dbReference>
<dbReference type="EMBL" id="ADVG01000003">
    <property type="protein sequence ID" value="EFH83544.1"/>
    <property type="molecule type" value="Genomic_DNA"/>
</dbReference>
<dbReference type="InterPro" id="IPR003594">
    <property type="entry name" value="HATPase_dom"/>
</dbReference>
<dbReference type="InterPro" id="IPR036890">
    <property type="entry name" value="HATPase_C_sf"/>
</dbReference>
<evidence type="ECO:0000256" key="5">
    <source>
        <dbReference type="ARBA" id="ARBA00022777"/>
    </source>
</evidence>
<dbReference type="SMART" id="SM00086">
    <property type="entry name" value="PAC"/>
    <property type="match status" value="3"/>
</dbReference>
<dbReference type="PROSITE" id="PS50112">
    <property type="entry name" value="PAS"/>
    <property type="match status" value="2"/>
</dbReference>
<evidence type="ECO:0000313" key="10">
    <source>
        <dbReference type="EMBL" id="EFH83544.1"/>
    </source>
</evidence>
<evidence type="ECO:0000259" key="7">
    <source>
        <dbReference type="PROSITE" id="PS50109"/>
    </source>
</evidence>
<reference evidence="10 11" key="1">
    <citation type="journal article" date="2011" name="Stand. Genomic Sci.">
        <title>Non-contiguous finished genome sequence and contextual data of the filamentous soil bacterium Ktedonobacter racemifer type strain (SOSP1-21).</title>
        <authorList>
            <person name="Chang Y.J."/>
            <person name="Land M."/>
            <person name="Hauser L."/>
            <person name="Chertkov O."/>
            <person name="Del Rio T.G."/>
            <person name="Nolan M."/>
            <person name="Copeland A."/>
            <person name="Tice H."/>
            <person name="Cheng J.F."/>
            <person name="Lucas S."/>
            <person name="Han C."/>
            <person name="Goodwin L."/>
            <person name="Pitluck S."/>
            <person name="Ivanova N."/>
            <person name="Ovchinikova G."/>
            <person name="Pati A."/>
            <person name="Chen A."/>
            <person name="Palaniappan K."/>
            <person name="Mavromatis K."/>
            <person name="Liolios K."/>
            <person name="Brettin T."/>
            <person name="Fiebig A."/>
            <person name="Rohde M."/>
            <person name="Abt B."/>
            <person name="Goker M."/>
            <person name="Detter J.C."/>
            <person name="Woyke T."/>
            <person name="Bristow J."/>
            <person name="Eisen J.A."/>
            <person name="Markowitz V."/>
            <person name="Hugenholtz P."/>
            <person name="Kyrpides N.C."/>
            <person name="Klenk H.P."/>
            <person name="Lapidus A."/>
        </authorList>
    </citation>
    <scope>NUCLEOTIDE SEQUENCE [LARGE SCALE GENOMIC DNA]</scope>
    <source>
        <strain evidence="11">DSM 44963</strain>
    </source>
</reference>
<dbReference type="CDD" id="cd00130">
    <property type="entry name" value="PAS"/>
    <property type="match status" value="3"/>
</dbReference>
<sequence>MDDALAQSGQERFFVRDEVRERENDSMVSTIKETKYKVMEEWHAAIDALPQCVWLIRPDGSVAYTNKRWRDYTGTSTEQEQGDGWLQYTHPDDRQRVLLVWQNAVQTGEPYEAELRLRQGTTGAYRWFLLQATSHKDSQGTILNYVGTCADIEGQKRAEQQLKESRENWRVLAETVPQLVWTTSSDGLVEYWNRQWYDYTGSSPEQALGDGWSQFLHPDEYQHTLMVWHQALETGEPYERLKEGQTGGYRWFLVRAMPVRDDTRQIVKWFGTCTDIDDQKRTEEALRLSQERVNLLMNSSIIGIFLAEDDAIVDANATFLQMTGYRREDLQQRNVRWATMTRPPAASFSHQVYQDVVAQHCTTPFETELVCKDGSHLPVLLGGVAFHDQVLQGVGFVLDNSARQELDQRKDAFLGMASHELKTPLASLKLQTQLLCKKLGKQDLSNVEVVCARMEGQLNAITRLVDELLDLSRIQAGKLEYAHEMVDLDAMLKEVMDVLQHIQTTHTIVVQHAAPPVFVVGDRDRLAQVFLNVLSNAIKYAPDAPQIEVTLTTSAEAVTISIRDQGIGIPRELQGRIFERFYRAVPLQQRAFPGLGMGLYIVSEIVKHHGGTIRVESERGKGSTFHITFPLAASREKRLRNTKEERNV</sequence>
<dbReference type="Gene3D" id="3.30.450.20">
    <property type="entry name" value="PAS domain"/>
    <property type="match status" value="3"/>
</dbReference>
<comment type="catalytic activity">
    <reaction evidence="1">
        <text>ATP + protein L-histidine = ADP + protein N-phospho-L-histidine.</text>
        <dbReference type="EC" id="2.7.13.3"/>
    </reaction>
</comment>
<comment type="caution">
    <text evidence="10">The sequence shown here is derived from an EMBL/GenBank/DDBJ whole genome shotgun (WGS) entry which is preliminary data.</text>
</comment>
<keyword evidence="3" id="KW-0597">Phosphoprotein</keyword>
<keyword evidence="11" id="KW-1185">Reference proteome</keyword>
<dbReference type="InterPro" id="IPR004358">
    <property type="entry name" value="Sig_transdc_His_kin-like_C"/>
</dbReference>
<dbReference type="SMART" id="SM00387">
    <property type="entry name" value="HATPase_c"/>
    <property type="match status" value="1"/>
</dbReference>
<evidence type="ECO:0000256" key="4">
    <source>
        <dbReference type="ARBA" id="ARBA00022679"/>
    </source>
</evidence>
<dbReference type="PROSITE" id="PS50109">
    <property type="entry name" value="HIS_KIN"/>
    <property type="match status" value="1"/>
</dbReference>
<accession>D6TSZ3</accession>
<dbReference type="SUPFAM" id="SSF55874">
    <property type="entry name" value="ATPase domain of HSP90 chaperone/DNA topoisomerase II/histidine kinase"/>
    <property type="match status" value="1"/>
</dbReference>
<feature type="domain" description="PAC" evidence="9">
    <location>
        <begin position="111"/>
        <end position="164"/>
    </location>
</feature>
<dbReference type="Gene3D" id="3.30.565.10">
    <property type="entry name" value="Histidine kinase-like ATPase, C-terminal domain"/>
    <property type="match status" value="1"/>
</dbReference>
<dbReference type="GO" id="GO:0000155">
    <property type="term" value="F:phosphorelay sensor kinase activity"/>
    <property type="evidence" value="ECO:0007669"/>
    <property type="project" value="InterPro"/>
</dbReference>
<dbReference type="InParanoid" id="D6TSZ3"/>
<dbReference type="SMART" id="SM00388">
    <property type="entry name" value="HisKA"/>
    <property type="match status" value="1"/>
</dbReference>
<dbReference type="PRINTS" id="PR00344">
    <property type="entry name" value="BCTRLSENSOR"/>
</dbReference>
<evidence type="ECO:0000256" key="6">
    <source>
        <dbReference type="ARBA" id="ARBA00023012"/>
    </source>
</evidence>
<dbReference type="InterPro" id="IPR052162">
    <property type="entry name" value="Sensor_kinase/Photoreceptor"/>
</dbReference>
<evidence type="ECO:0000256" key="3">
    <source>
        <dbReference type="ARBA" id="ARBA00022553"/>
    </source>
</evidence>
<dbReference type="PROSITE" id="PS50113">
    <property type="entry name" value="PAC"/>
    <property type="match status" value="2"/>
</dbReference>
<gene>
    <name evidence="10" type="ORF">Krac_4524</name>
</gene>
<dbReference type="RefSeq" id="WP_007914320.1">
    <property type="nucleotide sequence ID" value="NZ_ADVG01000003.1"/>
</dbReference>
<dbReference type="CDD" id="cd00075">
    <property type="entry name" value="HATPase"/>
    <property type="match status" value="1"/>
</dbReference>
<dbReference type="Pfam" id="PF00512">
    <property type="entry name" value="HisKA"/>
    <property type="match status" value="1"/>
</dbReference>
<evidence type="ECO:0000259" key="8">
    <source>
        <dbReference type="PROSITE" id="PS50112"/>
    </source>
</evidence>
<dbReference type="Pfam" id="PF08447">
    <property type="entry name" value="PAS_3"/>
    <property type="match status" value="2"/>
</dbReference>
<dbReference type="Proteomes" id="UP000004508">
    <property type="component" value="Unassembled WGS sequence"/>
</dbReference>
<evidence type="ECO:0000256" key="1">
    <source>
        <dbReference type="ARBA" id="ARBA00000085"/>
    </source>
</evidence>
<dbReference type="SUPFAM" id="SSF47384">
    <property type="entry name" value="Homodimeric domain of signal transducing histidine kinase"/>
    <property type="match status" value="1"/>
</dbReference>
<feature type="domain" description="PAS" evidence="8">
    <location>
        <begin position="165"/>
        <end position="235"/>
    </location>
</feature>
<dbReference type="EC" id="2.7.13.3" evidence="2"/>
<dbReference type="CDD" id="cd00082">
    <property type="entry name" value="HisKA"/>
    <property type="match status" value="1"/>
</dbReference>
<name>D6TSZ3_KTERA</name>
<evidence type="ECO:0000313" key="11">
    <source>
        <dbReference type="Proteomes" id="UP000004508"/>
    </source>
</evidence>
<dbReference type="InterPro" id="IPR000014">
    <property type="entry name" value="PAS"/>
</dbReference>
<dbReference type="InterPro" id="IPR005467">
    <property type="entry name" value="His_kinase_dom"/>
</dbReference>
<dbReference type="FunFam" id="3.30.450.20:FF:000099">
    <property type="entry name" value="Sensory box sensor histidine kinase"/>
    <property type="match status" value="2"/>
</dbReference>
<dbReference type="InterPro" id="IPR035965">
    <property type="entry name" value="PAS-like_dom_sf"/>
</dbReference>
<evidence type="ECO:0000256" key="2">
    <source>
        <dbReference type="ARBA" id="ARBA00012438"/>
    </source>
</evidence>
<dbReference type="Pfam" id="PF02518">
    <property type="entry name" value="HATPase_c"/>
    <property type="match status" value="1"/>
</dbReference>
<dbReference type="InterPro" id="IPR003661">
    <property type="entry name" value="HisK_dim/P_dom"/>
</dbReference>
<feature type="domain" description="PAC" evidence="9">
    <location>
        <begin position="236"/>
        <end position="288"/>
    </location>
</feature>
<organism evidence="10 11">
    <name type="scientific">Ktedonobacter racemifer DSM 44963</name>
    <dbReference type="NCBI Taxonomy" id="485913"/>
    <lineage>
        <taxon>Bacteria</taxon>
        <taxon>Bacillati</taxon>
        <taxon>Chloroflexota</taxon>
        <taxon>Ktedonobacteria</taxon>
        <taxon>Ktedonobacterales</taxon>
        <taxon>Ktedonobacteraceae</taxon>
        <taxon>Ktedonobacter</taxon>
    </lineage>
</organism>
<dbReference type="STRING" id="485913.Krac_4524"/>
<feature type="domain" description="Histidine kinase" evidence="7">
    <location>
        <begin position="416"/>
        <end position="633"/>
    </location>
</feature>
<dbReference type="OrthoDB" id="9813394at2"/>
<proteinExistence type="predicted"/>
<dbReference type="SMART" id="SM00091">
    <property type="entry name" value="PAS"/>
    <property type="match status" value="3"/>
</dbReference>
<dbReference type="PANTHER" id="PTHR43304:SF1">
    <property type="entry name" value="PAC DOMAIN-CONTAINING PROTEIN"/>
    <property type="match status" value="1"/>
</dbReference>
<evidence type="ECO:0000259" key="9">
    <source>
        <dbReference type="PROSITE" id="PS50113"/>
    </source>
</evidence>
<keyword evidence="4" id="KW-0808">Transferase</keyword>
<dbReference type="InterPro" id="IPR013655">
    <property type="entry name" value="PAS_fold_3"/>
</dbReference>
<dbReference type="InterPro" id="IPR001610">
    <property type="entry name" value="PAC"/>
</dbReference>
<dbReference type="NCBIfam" id="TIGR00229">
    <property type="entry name" value="sensory_box"/>
    <property type="match status" value="3"/>
</dbReference>
<dbReference type="Gene3D" id="1.10.287.130">
    <property type="match status" value="1"/>
</dbReference>
<dbReference type="AlphaFoldDB" id="D6TSZ3"/>
<protein>
    <recommendedName>
        <fullName evidence="2">histidine kinase</fullName>
        <ecNumber evidence="2">2.7.13.3</ecNumber>
    </recommendedName>
</protein>